<feature type="compositionally biased region" description="Basic and acidic residues" evidence="1">
    <location>
        <begin position="27"/>
        <end position="44"/>
    </location>
</feature>
<reference evidence="2 3" key="1">
    <citation type="journal article" date="2018" name="Front. Plant Sci.">
        <title>Red Clover (Trifolium pratense) and Zigzag Clover (T. medium) - A Picture of Genomic Similarities and Differences.</title>
        <authorList>
            <person name="Dluhosova J."/>
            <person name="Istvanek J."/>
            <person name="Nedelnik J."/>
            <person name="Repkova J."/>
        </authorList>
    </citation>
    <scope>NUCLEOTIDE SEQUENCE [LARGE SCALE GENOMIC DNA]</scope>
    <source>
        <strain evidence="3">cv. 10/8</strain>
        <tissue evidence="2">Leaf</tissue>
    </source>
</reference>
<feature type="region of interest" description="Disordered" evidence="1">
    <location>
        <begin position="1"/>
        <end position="55"/>
    </location>
</feature>
<evidence type="ECO:0000313" key="3">
    <source>
        <dbReference type="Proteomes" id="UP000265520"/>
    </source>
</evidence>
<dbReference type="AlphaFoldDB" id="A0A392U7G5"/>
<protein>
    <submittedName>
        <fullName evidence="2">Uncharacterized protein</fullName>
    </submittedName>
</protein>
<sequence length="55" mass="6249">MPELWKRQQIEPSELVTATTEGGAPEPRGKETIGEQIRSRPKEDDREELVVSENT</sequence>
<accession>A0A392U7G5</accession>
<organism evidence="2 3">
    <name type="scientific">Trifolium medium</name>
    <dbReference type="NCBI Taxonomy" id="97028"/>
    <lineage>
        <taxon>Eukaryota</taxon>
        <taxon>Viridiplantae</taxon>
        <taxon>Streptophyta</taxon>
        <taxon>Embryophyta</taxon>
        <taxon>Tracheophyta</taxon>
        <taxon>Spermatophyta</taxon>
        <taxon>Magnoliopsida</taxon>
        <taxon>eudicotyledons</taxon>
        <taxon>Gunneridae</taxon>
        <taxon>Pentapetalae</taxon>
        <taxon>rosids</taxon>
        <taxon>fabids</taxon>
        <taxon>Fabales</taxon>
        <taxon>Fabaceae</taxon>
        <taxon>Papilionoideae</taxon>
        <taxon>50 kb inversion clade</taxon>
        <taxon>NPAAA clade</taxon>
        <taxon>Hologalegina</taxon>
        <taxon>IRL clade</taxon>
        <taxon>Trifolieae</taxon>
        <taxon>Trifolium</taxon>
    </lineage>
</organism>
<evidence type="ECO:0000313" key="2">
    <source>
        <dbReference type="EMBL" id="MCI68370.1"/>
    </source>
</evidence>
<keyword evidence="3" id="KW-1185">Reference proteome</keyword>
<dbReference type="Proteomes" id="UP000265520">
    <property type="component" value="Unassembled WGS sequence"/>
</dbReference>
<comment type="caution">
    <text evidence="2">The sequence shown here is derived from an EMBL/GenBank/DDBJ whole genome shotgun (WGS) entry which is preliminary data.</text>
</comment>
<evidence type="ECO:0000256" key="1">
    <source>
        <dbReference type="SAM" id="MobiDB-lite"/>
    </source>
</evidence>
<dbReference type="EMBL" id="LXQA010735425">
    <property type="protein sequence ID" value="MCI68370.1"/>
    <property type="molecule type" value="Genomic_DNA"/>
</dbReference>
<name>A0A392U7G5_9FABA</name>
<proteinExistence type="predicted"/>